<sequence>MDAVYNGNDADYGLQLLSSTAERSWYNMIRAGSTITLEAWDSKYKPNLDWNHAWGAVPANVIPRKLVGIAPLEPGFRRMLIKPQPSTLSHAEIIVSSIRGNIKVSFNNTPGTKFEMEIEIPANTVAEVWLPLFDRKQQITVNGVAQKGTVDGTFVKLQAGSGKHHFLVQR</sequence>
<dbReference type="SUPFAM" id="SSF48208">
    <property type="entry name" value="Six-hairpin glycosidases"/>
    <property type="match status" value="1"/>
</dbReference>
<evidence type="ECO:0000259" key="4">
    <source>
        <dbReference type="Pfam" id="PF17389"/>
    </source>
</evidence>
<dbReference type="Gene3D" id="1.50.10.10">
    <property type="match status" value="1"/>
</dbReference>
<dbReference type="PANTHER" id="PTHR33307">
    <property type="entry name" value="ALPHA-RHAMNOSIDASE (EUROFUNG)"/>
    <property type="match status" value="1"/>
</dbReference>
<dbReference type="Pfam" id="PF17389">
    <property type="entry name" value="Bac_rhamnosid6H"/>
    <property type="match status" value="1"/>
</dbReference>
<dbReference type="GO" id="GO:0030596">
    <property type="term" value="F:alpha-L-rhamnosidase activity"/>
    <property type="evidence" value="ECO:0007669"/>
    <property type="project" value="UniProtKB-EC"/>
</dbReference>
<comment type="catalytic activity">
    <reaction evidence="1">
        <text>Hydrolysis of terminal non-reducing alpha-L-rhamnose residues in alpha-L-rhamnosides.</text>
        <dbReference type="EC" id="3.2.1.40"/>
    </reaction>
</comment>
<dbReference type="InterPro" id="IPR012341">
    <property type="entry name" value="6hp_glycosidase-like_sf"/>
</dbReference>
<evidence type="ECO:0000256" key="2">
    <source>
        <dbReference type="ARBA" id="ARBA00012652"/>
    </source>
</evidence>
<protein>
    <recommendedName>
        <fullName evidence="2">alpha-L-rhamnosidase</fullName>
        <ecNumber evidence="2">3.2.1.40</ecNumber>
    </recommendedName>
</protein>
<proteinExistence type="predicted"/>
<dbReference type="InterPro" id="IPR035396">
    <property type="entry name" value="Bac_rhamnosid6H"/>
</dbReference>
<dbReference type="Gene3D" id="2.60.420.10">
    <property type="entry name" value="Maltose phosphorylase, domain 3"/>
    <property type="match status" value="1"/>
</dbReference>
<dbReference type="PANTHER" id="PTHR33307:SF6">
    <property type="entry name" value="ALPHA-RHAMNOSIDASE (EUROFUNG)-RELATED"/>
    <property type="match status" value="1"/>
</dbReference>
<dbReference type="AlphaFoldDB" id="A0A645HC70"/>
<evidence type="ECO:0000313" key="6">
    <source>
        <dbReference type="EMBL" id="MPN36631.1"/>
    </source>
</evidence>
<dbReference type="InterPro" id="IPR008928">
    <property type="entry name" value="6-hairpin_glycosidase_sf"/>
</dbReference>
<organism evidence="6">
    <name type="scientific">bioreactor metagenome</name>
    <dbReference type="NCBI Taxonomy" id="1076179"/>
    <lineage>
        <taxon>unclassified sequences</taxon>
        <taxon>metagenomes</taxon>
        <taxon>ecological metagenomes</taxon>
    </lineage>
</organism>
<reference evidence="6" key="1">
    <citation type="submission" date="2019-08" db="EMBL/GenBank/DDBJ databases">
        <authorList>
            <person name="Kucharzyk K."/>
            <person name="Murdoch R.W."/>
            <person name="Higgins S."/>
            <person name="Loffler F."/>
        </authorList>
    </citation>
    <scope>NUCLEOTIDE SEQUENCE</scope>
</reference>
<evidence type="ECO:0000256" key="3">
    <source>
        <dbReference type="ARBA" id="ARBA00022801"/>
    </source>
</evidence>
<gene>
    <name evidence="6" type="ORF">SDC9_184141</name>
</gene>
<evidence type="ECO:0000259" key="5">
    <source>
        <dbReference type="Pfam" id="PF17390"/>
    </source>
</evidence>
<keyword evidence="3" id="KW-0378">Hydrolase</keyword>
<accession>A0A645HC70</accession>
<dbReference type="GO" id="GO:0005975">
    <property type="term" value="P:carbohydrate metabolic process"/>
    <property type="evidence" value="ECO:0007669"/>
    <property type="project" value="InterPro"/>
</dbReference>
<name>A0A645HC70_9ZZZZ</name>
<comment type="caution">
    <text evidence="6">The sequence shown here is derived from an EMBL/GenBank/DDBJ whole genome shotgun (WGS) entry which is preliminary data.</text>
</comment>
<dbReference type="Pfam" id="PF17390">
    <property type="entry name" value="Bac_rhamnosid_C"/>
    <property type="match status" value="1"/>
</dbReference>
<dbReference type="InterPro" id="IPR016007">
    <property type="entry name" value="Alpha_rhamnosid"/>
</dbReference>
<feature type="domain" description="Alpha-L-rhamnosidase C-terminal" evidence="5">
    <location>
        <begin position="68"/>
        <end position="137"/>
    </location>
</feature>
<feature type="domain" description="Alpha-L-rhamnosidase six-hairpin glycosidase" evidence="4">
    <location>
        <begin position="2"/>
        <end position="64"/>
    </location>
</feature>
<dbReference type="EMBL" id="VSSQ01090876">
    <property type="protein sequence ID" value="MPN36631.1"/>
    <property type="molecule type" value="Genomic_DNA"/>
</dbReference>
<dbReference type="InterPro" id="IPR035398">
    <property type="entry name" value="Bac_rhamnosid_C"/>
</dbReference>
<dbReference type="EC" id="3.2.1.40" evidence="2"/>
<evidence type="ECO:0000256" key="1">
    <source>
        <dbReference type="ARBA" id="ARBA00001445"/>
    </source>
</evidence>